<accession>A0ABN0ZPC7</accession>
<gene>
    <name evidence="1" type="ORF">GCM10009544_16500</name>
</gene>
<dbReference type="RefSeq" id="WP_344088024.1">
    <property type="nucleotide sequence ID" value="NZ_BAAAHB010000011.1"/>
</dbReference>
<keyword evidence="2" id="KW-1185">Reference proteome</keyword>
<dbReference type="Proteomes" id="UP001499895">
    <property type="component" value="Unassembled WGS sequence"/>
</dbReference>
<dbReference type="EMBL" id="BAAAHB010000011">
    <property type="protein sequence ID" value="GAA0454425.1"/>
    <property type="molecule type" value="Genomic_DNA"/>
</dbReference>
<organism evidence="1 2">
    <name type="scientific">Streptomyces stramineus</name>
    <dbReference type="NCBI Taxonomy" id="173861"/>
    <lineage>
        <taxon>Bacteria</taxon>
        <taxon>Bacillati</taxon>
        <taxon>Actinomycetota</taxon>
        <taxon>Actinomycetes</taxon>
        <taxon>Kitasatosporales</taxon>
        <taxon>Streptomycetaceae</taxon>
        <taxon>Streptomyces</taxon>
    </lineage>
</organism>
<evidence type="ECO:0000313" key="2">
    <source>
        <dbReference type="Proteomes" id="UP001499895"/>
    </source>
</evidence>
<name>A0ABN0ZPC7_9ACTN</name>
<proteinExistence type="predicted"/>
<protein>
    <submittedName>
        <fullName evidence="1">Uncharacterized protein</fullName>
    </submittedName>
</protein>
<comment type="caution">
    <text evidence="1">The sequence shown here is derived from an EMBL/GenBank/DDBJ whole genome shotgun (WGS) entry which is preliminary data.</text>
</comment>
<reference evidence="1 2" key="1">
    <citation type="journal article" date="2019" name="Int. J. Syst. Evol. Microbiol.">
        <title>The Global Catalogue of Microorganisms (GCM) 10K type strain sequencing project: providing services to taxonomists for standard genome sequencing and annotation.</title>
        <authorList>
            <consortium name="The Broad Institute Genomics Platform"/>
            <consortium name="The Broad Institute Genome Sequencing Center for Infectious Disease"/>
            <person name="Wu L."/>
            <person name="Ma J."/>
        </authorList>
    </citation>
    <scope>NUCLEOTIDE SEQUENCE [LARGE SCALE GENOMIC DNA]</scope>
    <source>
        <strain evidence="1 2">JCM 10649</strain>
    </source>
</reference>
<evidence type="ECO:0000313" key="1">
    <source>
        <dbReference type="EMBL" id="GAA0454425.1"/>
    </source>
</evidence>
<sequence length="81" mass="8888">MSDALNIPNELIDLERAAVQAHSDFLTATPETRDDRIQTWRDATAAMLAAVAAHAAETGQSRYELEMAVKRAVRHPGDDGR</sequence>